<evidence type="ECO:0000256" key="3">
    <source>
        <dbReference type="ARBA" id="ARBA00022737"/>
    </source>
</evidence>
<evidence type="ECO:0000256" key="7">
    <source>
        <dbReference type="SAM" id="MobiDB-lite"/>
    </source>
</evidence>
<dbReference type="Pfam" id="PF23559">
    <property type="entry name" value="WHD_DRP"/>
    <property type="match status" value="1"/>
</dbReference>
<feature type="region of interest" description="Disordered" evidence="7">
    <location>
        <begin position="514"/>
        <end position="534"/>
    </location>
</feature>
<accession>A0A9W7XBZ1</accession>
<organism evidence="12 13">
    <name type="scientific">Paspalum vaginatum</name>
    <name type="common">seashore paspalum</name>
    <dbReference type="NCBI Taxonomy" id="158149"/>
    <lineage>
        <taxon>Eukaryota</taxon>
        <taxon>Viridiplantae</taxon>
        <taxon>Streptophyta</taxon>
        <taxon>Embryophyta</taxon>
        <taxon>Tracheophyta</taxon>
        <taxon>Spermatophyta</taxon>
        <taxon>Magnoliopsida</taxon>
        <taxon>Liliopsida</taxon>
        <taxon>Poales</taxon>
        <taxon>Poaceae</taxon>
        <taxon>PACMAD clade</taxon>
        <taxon>Panicoideae</taxon>
        <taxon>Andropogonodae</taxon>
        <taxon>Paspaleae</taxon>
        <taxon>Paspalinae</taxon>
        <taxon>Paspalum</taxon>
    </lineage>
</organism>
<evidence type="ECO:0000259" key="11">
    <source>
        <dbReference type="Pfam" id="PF23598"/>
    </source>
</evidence>
<evidence type="ECO:0000256" key="6">
    <source>
        <dbReference type="ARBA" id="ARBA00023054"/>
    </source>
</evidence>
<dbReference type="Pfam" id="PF00931">
    <property type="entry name" value="NB-ARC"/>
    <property type="match status" value="1"/>
</dbReference>
<keyword evidence="6" id="KW-0175">Coiled coil</keyword>
<dbReference type="OrthoDB" id="656090at2759"/>
<feature type="region of interest" description="Disordered" evidence="7">
    <location>
        <begin position="364"/>
        <end position="395"/>
    </location>
</feature>
<evidence type="ECO:0000256" key="2">
    <source>
        <dbReference type="ARBA" id="ARBA00022614"/>
    </source>
</evidence>
<sequence>MDMVGGSAQSAVDSLLGRLSSVFVEEAQLLRSVHDDMQFIKREMESMNGFLLDAGDEDRGNGNQVRVWRRQVHELAYDSQSCVDRYVQTFGATHPAAGAGLLASVRRVPVLVRTLPSRHRIATEIRVVKARALEVGERRQRYGVVTLGAQGGGASTPAAAAARRAATANREAEDARRRHSLDSADVLFDANARARELVAWLMGAPQPVPRGRLRRNQLVTAGQLIQKMWSGSGGANDSQDLKMELMKLFRGTDVNDNPENVAEAAGFLSSAMLEVDTQEVKVISSWLLDMVLGRADMPQQDPENKGGSAGHELLMDVVKAVKDPLTKFIDHAEDLSFTSLLSAMSDLIDIFKALKEPIEKFLGIAEQPQQDSSESEDDGSQQARSRRPAATSKEDLLEMVKAAKEPMEVARAEARYVAAQIKWLLQMFCSEKFSFNQEHVQHPKVVTIVTPPVQDFSSDDGPAEELLEETHAPELARKVFDHPRASDHFNTRVWVDAKLNSKLKPRLKSILHQVSLPSDSPASPPNLEPTEEEASKWKHLSVEELKAMVAERLEGKRFLMVLADPEDDNAWQDITSALPNKHGESAVIETPRIKYMAQFHAWYRASWIFWLMGASSRYQVHFCSNLVGMRKVAAELVGSDQLPGGVSAILKKCLWDNFATKMFLHALYANPHRSDAELERLMLGLRYSSSVSNARRMVQFCYEDLPRQYQSCLLSLSVFPQEDRTFKRTSLVRRWAAESFVSARDGLAAVDEADRCFDALIARGLLQPADIGPAGKVKSCTMHRHVHSFTTKMASYQTVVDNTDLRSELAHRLSTRSGILQLLLENQAAADSNTCWGIIHRHRHAPSGDFPREVVTLLNLLPASSDQLGLVKLLDLEGCKGLKKRHFKKICNKIFQLKYLSLRDTDATELPKEINKLRYLETLDIRQTRIKSFPAKTIALPKLMHLLAGCIDHESTQVIESDRPFSTVHLPSHVGSLTNMQVLSHVEVSETESDTSELTNVGRKLHLRKLGVVIRGKGPLGVLLRVISMLHESLCSLSVHLEPMKMAEGEVYSMEPQGGDAFDIPKSLESLNIKGVINELPTWIRQLHRLSKITLCRTNLREGDIKKLGELANLRCIRLWYQSYTDKKLTFNPREFRRLELLVIEDSGISDIHFAKNAAPTLKKIICNFTGAEVTLSGIQELLNLKEIHVSGNCDESHLSKIKEDIKKNPNLPDLYP</sequence>
<dbReference type="InterPro" id="IPR058922">
    <property type="entry name" value="WHD_DRP"/>
</dbReference>
<evidence type="ECO:0000256" key="5">
    <source>
        <dbReference type="ARBA" id="ARBA00022821"/>
    </source>
</evidence>
<dbReference type="Pfam" id="PF23598">
    <property type="entry name" value="LRR_14"/>
    <property type="match status" value="1"/>
</dbReference>
<dbReference type="InterPro" id="IPR044974">
    <property type="entry name" value="Disease_R_plants"/>
</dbReference>
<evidence type="ECO:0000256" key="1">
    <source>
        <dbReference type="ARBA" id="ARBA00008894"/>
    </source>
</evidence>
<dbReference type="Proteomes" id="UP001164776">
    <property type="component" value="Unassembled WGS sequence"/>
</dbReference>
<keyword evidence="4" id="KW-0547">Nucleotide-binding</keyword>
<evidence type="ECO:0000256" key="4">
    <source>
        <dbReference type="ARBA" id="ARBA00022741"/>
    </source>
</evidence>
<dbReference type="InterPro" id="IPR055414">
    <property type="entry name" value="LRR_R13L4/SHOC2-like"/>
</dbReference>
<dbReference type="InterPro" id="IPR032675">
    <property type="entry name" value="LRR_dom_sf"/>
</dbReference>
<keyword evidence="3" id="KW-0677">Repeat</keyword>
<dbReference type="Gene3D" id="1.10.10.10">
    <property type="entry name" value="Winged helix-like DNA-binding domain superfamily/Winged helix DNA-binding domain"/>
    <property type="match status" value="1"/>
</dbReference>
<dbReference type="PANTHER" id="PTHR23155">
    <property type="entry name" value="DISEASE RESISTANCE PROTEIN RP"/>
    <property type="match status" value="1"/>
</dbReference>
<protein>
    <recommendedName>
        <fullName evidence="14">Rx N-terminal domain-containing protein</fullName>
    </recommendedName>
</protein>
<dbReference type="Pfam" id="PF18052">
    <property type="entry name" value="Rx_N"/>
    <property type="match status" value="1"/>
</dbReference>
<evidence type="ECO:0008006" key="14">
    <source>
        <dbReference type="Google" id="ProtNLM"/>
    </source>
</evidence>
<reference evidence="12 13" key="1">
    <citation type="submission" date="2022-10" db="EMBL/GenBank/DDBJ databases">
        <title>WGS assembly of Paspalum vaginatum 540-79.</title>
        <authorList>
            <person name="Sun G."/>
            <person name="Wase N."/>
            <person name="Shu S."/>
            <person name="Jenkins J."/>
            <person name="Zhou B."/>
            <person name="Torres-Rodriguez J."/>
            <person name="Chen C."/>
            <person name="Sandor L."/>
            <person name="Plott C."/>
            <person name="Yoshinga Y."/>
            <person name="Daum C."/>
            <person name="Qi P."/>
            <person name="Barry K."/>
            <person name="Lipzen A."/>
            <person name="Berry L."/>
            <person name="Pedersen C."/>
            <person name="Gottilla T."/>
            <person name="Foltz A."/>
            <person name="Yu H."/>
            <person name="O'Malley R."/>
            <person name="Zhang C."/>
            <person name="Devos K."/>
            <person name="Sigmon B."/>
            <person name="Yu B."/>
            <person name="Obata T."/>
            <person name="Schmutz J."/>
            <person name="Schnable J."/>
        </authorList>
    </citation>
    <scope>NUCLEOTIDE SEQUENCE [LARGE SCALE GENOMIC DNA]</scope>
    <source>
        <strain evidence="13">cv. 540-79</strain>
    </source>
</reference>
<evidence type="ECO:0000259" key="8">
    <source>
        <dbReference type="Pfam" id="PF00931"/>
    </source>
</evidence>
<dbReference type="Gene3D" id="3.40.50.300">
    <property type="entry name" value="P-loop containing nucleotide triphosphate hydrolases"/>
    <property type="match status" value="1"/>
</dbReference>
<feature type="domain" description="Disease resistance R13L4/SHOC-2-like LRR" evidence="11">
    <location>
        <begin position="867"/>
        <end position="1204"/>
    </location>
</feature>
<evidence type="ECO:0000259" key="9">
    <source>
        <dbReference type="Pfam" id="PF18052"/>
    </source>
</evidence>
<evidence type="ECO:0000313" key="12">
    <source>
        <dbReference type="EMBL" id="KAJ1255813.1"/>
    </source>
</evidence>
<dbReference type="InterPro" id="IPR002182">
    <property type="entry name" value="NB-ARC"/>
</dbReference>
<dbReference type="EMBL" id="MU629634">
    <property type="protein sequence ID" value="KAJ1255813.1"/>
    <property type="molecule type" value="Genomic_DNA"/>
</dbReference>
<proteinExistence type="inferred from homology"/>
<comment type="similarity">
    <text evidence="1">Belongs to the disease resistance NB-LRR family.</text>
</comment>
<dbReference type="CDD" id="cd14798">
    <property type="entry name" value="RX-CC_like"/>
    <property type="match status" value="1"/>
</dbReference>
<evidence type="ECO:0000313" key="13">
    <source>
        <dbReference type="Proteomes" id="UP001164776"/>
    </source>
</evidence>
<feature type="domain" description="Disease resistance protein winged helix" evidence="10">
    <location>
        <begin position="719"/>
        <end position="788"/>
    </location>
</feature>
<dbReference type="InterPro" id="IPR038005">
    <property type="entry name" value="RX-like_CC"/>
</dbReference>
<evidence type="ECO:0000259" key="10">
    <source>
        <dbReference type="Pfam" id="PF23559"/>
    </source>
</evidence>
<dbReference type="SUPFAM" id="SSF52058">
    <property type="entry name" value="L domain-like"/>
    <property type="match status" value="1"/>
</dbReference>
<dbReference type="InterPro" id="IPR036388">
    <property type="entry name" value="WH-like_DNA-bd_sf"/>
</dbReference>
<dbReference type="InterPro" id="IPR041118">
    <property type="entry name" value="Rx_N"/>
</dbReference>
<keyword evidence="5" id="KW-0611">Plant defense</keyword>
<dbReference type="InterPro" id="IPR027417">
    <property type="entry name" value="P-loop_NTPase"/>
</dbReference>
<dbReference type="SUPFAM" id="SSF52540">
    <property type="entry name" value="P-loop containing nucleoside triphosphate hydrolases"/>
    <property type="match status" value="1"/>
</dbReference>
<dbReference type="Gene3D" id="3.80.10.10">
    <property type="entry name" value="Ribonuclease Inhibitor"/>
    <property type="match status" value="1"/>
</dbReference>
<dbReference type="AlphaFoldDB" id="A0A9W7XBZ1"/>
<dbReference type="GO" id="GO:0043531">
    <property type="term" value="F:ADP binding"/>
    <property type="evidence" value="ECO:0007669"/>
    <property type="project" value="InterPro"/>
</dbReference>
<gene>
    <name evidence="12" type="ORF">BS78_K154000</name>
</gene>
<feature type="domain" description="Disease resistance N-terminal" evidence="9">
    <location>
        <begin position="11"/>
        <end position="87"/>
    </location>
</feature>
<keyword evidence="13" id="KW-1185">Reference proteome</keyword>
<feature type="domain" description="NB-ARC" evidence="8">
    <location>
        <begin position="475"/>
        <end position="600"/>
    </location>
</feature>
<dbReference type="PANTHER" id="PTHR23155:SF1062">
    <property type="entry name" value="OS11G0579400 PROTEIN"/>
    <property type="match status" value="1"/>
</dbReference>
<dbReference type="Gene3D" id="1.20.5.4130">
    <property type="match status" value="1"/>
</dbReference>
<dbReference type="GO" id="GO:0098542">
    <property type="term" value="P:defense response to other organism"/>
    <property type="evidence" value="ECO:0007669"/>
    <property type="project" value="TreeGrafter"/>
</dbReference>
<keyword evidence="2" id="KW-0433">Leucine-rich repeat</keyword>
<name>A0A9W7XBZ1_9POAL</name>
<comment type="caution">
    <text evidence="12">The sequence shown here is derived from an EMBL/GenBank/DDBJ whole genome shotgun (WGS) entry which is preliminary data.</text>
</comment>